<keyword evidence="2" id="KW-1185">Reference proteome</keyword>
<accession>A0A1G8WCI1</accession>
<dbReference type="STRING" id="86666.SAMN04490247_3117"/>
<evidence type="ECO:0000313" key="2">
    <source>
        <dbReference type="Proteomes" id="UP000199225"/>
    </source>
</evidence>
<dbReference type="EMBL" id="FNEV01000015">
    <property type="protein sequence ID" value="SDJ76019.1"/>
    <property type="molecule type" value="Genomic_DNA"/>
</dbReference>
<dbReference type="Proteomes" id="UP000199225">
    <property type="component" value="Unassembled WGS sequence"/>
</dbReference>
<evidence type="ECO:0000313" key="1">
    <source>
        <dbReference type="EMBL" id="SDJ76019.1"/>
    </source>
</evidence>
<gene>
    <name evidence="1" type="ORF">SAMN04490247_3117</name>
</gene>
<proteinExistence type="predicted"/>
<dbReference type="AlphaFoldDB" id="A0A1G8WCI1"/>
<protein>
    <submittedName>
        <fullName evidence="1">Uncharacterized protein</fullName>
    </submittedName>
</protein>
<name>A0A1G8WCI1_9BACI</name>
<organism evidence="1 2">
    <name type="scientific">Salimicrobium halophilum</name>
    <dbReference type="NCBI Taxonomy" id="86666"/>
    <lineage>
        <taxon>Bacteria</taxon>
        <taxon>Bacillati</taxon>
        <taxon>Bacillota</taxon>
        <taxon>Bacilli</taxon>
        <taxon>Bacillales</taxon>
        <taxon>Bacillaceae</taxon>
        <taxon>Salimicrobium</taxon>
    </lineage>
</organism>
<reference evidence="2" key="1">
    <citation type="submission" date="2016-10" db="EMBL/GenBank/DDBJ databases">
        <authorList>
            <person name="Varghese N."/>
            <person name="Submissions S."/>
        </authorList>
    </citation>
    <scope>NUCLEOTIDE SEQUENCE [LARGE SCALE GENOMIC DNA]</scope>
    <source>
        <strain evidence="2">DSM 4771</strain>
    </source>
</reference>
<sequence>MASIYADMIEAGLFPYENVPTSRKEAVDAELTERGYFSS</sequence>